<protein>
    <submittedName>
        <fullName evidence="2">Ribonuclease HI</fullName>
    </submittedName>
</protein>
<dbReference type="InterPro" id="IPR036397">
    <property type="entry name" value="RNaseH_sf"/>
</dbReference>
<name>A0A438DGY2_VITVI</name>
<dbReference type="GO" id="GO:0003676">
    <property type="term" value="F:nucleic acid binding"/>
    <property type="evidence" value="ECO:0007669"/>
    <property type="project" value="InterPro"/>
</dbReference>
<dbReference type="AlphaFoldDB" id="A0A438DGY2"/>
<dbReference type="InterPro" id="IPR012337">
    <property type="entry name" value="RNaseH-like_sf"/>
</dbReference>
<comment type="caution">
    <text evidence="2">The sequence shown here is derived from an EMBL/GenBank/DDBJ whole genome shotgun (WGS) entry which is preliminary data.</text>
</comment>
<accession>A0A438DGY2</accession>
<dbReference type="GO" id="GO:0004523">
    <property type="term" value="F:RNA-DNA hybrid ribonuclease activity"/>
    <property type="evidence" value="ECO:0007669"/>
    <property type="project" value="InterPro"/>
</dbReference>
<gene>
    <name evidence="2" type="primary">rnhA_2</name>
    <name evidence="2" type="ORF">CK203_110701</name>
</gene>
<dbReference type="PANTHER" id="PTHR48475:SF1">
    <property type="entry name" value="RNASE H TYPE-1 DOMAIN-CONTAINING PROTEIN"/>
    <property type="match status" value="1"/>
</dbReference>
<dbReference type="Proteomes" id="UP000288805">
    <property type="component" value="Unassembled WGS sequence"/>
</dbReference>
<dbReference type="Pfam" id="PF13456">
    <property type="entry name" value="RVT_3"/>
    <property type="match status" value="1"/>
</dbReference>
<feature type="domain" description="RNase H type-1" evidence="1">
    <location>
        <begin position="80"/>
        <end position="213"/>
    </location>
</feature>
<sequence>MWVHNLISHLNPLRYLFDKPALVGHLMRWLVLLTEFDIHYVTKKSIRESIVVDHLASLPVSDGRVIDDDFPDEDVVVVTSLSSWRIYFDGAANHSGYGIGVLLISPHGDHISRSVCLAFSDRHPTTNNIVEYEACILRLETALQLGIKQMEVFGDSHMVLRQIQGEWKTRDVKLRSYHAYLELLVGRFDDLRYTNVPRAQNQFVDALATLASIIDILENIVVRPLLIESRFVLAHCYLIGEAEFDDGLPWYHDIYKFLRLGAYPEAATAKDKRALRQLATRFMIYGETL</sequence>
<dbReference type="PROSITE" id="PS50879">
    <property type="entry name" value="RNASE_H_1"/>
    <property type="match status" value="1"/>
</dbReference>
<dbReference type="CDD" id="cd09279">
    <property type="entry name" value="RNase_HI_like"/>
    <property type="match status" value="1"/>
</dbReference>
<dbReference type="EMBL" id="QGNW01001627">
    <property type="protein sequence ID" value="RVW34735.1"/>
    <property type="molecule type" value="Genomic_DNA"/>
</dbReference>
<organism evidence="2 3">
    <name type="scientific">Vitis vinifera</name>
    <name type="common">Grape</name>
    <dbReference type="NCBI Taxonomy" id="29760"/>
    <lineage>
        <taxon>Eukaryota</taxon>
        <taxon>Viridiplantae</taxon>
        <taxon>Streptophyta</taxon>
        <taxon>Embryophyta</taxon>
        <taxon>Tracheophyta</taxon>
        <taxon>Spermatophyta</taxon>
        <taxon>Magnoliopsida</taxon>
        <taxon>eudicotyledons</taxon>
        <taxon>Gunneridae</taxon>
        <taxon>Pentapetalae</taxon>
        <taxon>rosids</taxon>
        <taxon>Vitales</taxon>
        <taxon>Vitaceae</taxon>
        <taxon>Viteae</taxon>
        <taxon>Vitis</taxon>
    </lineage>
</organism>
<reference evidence="2 3" key="1">
    <citation type="journal article" date="2018" name="PLoS Genet.">
        <title>Population sequencing reveals clonal diversity and ancestral inbreeding in the grapevine cultivar Chardonnay.</title>
        <authorList>
            <person name="Roach M.J."/>
            <person name="Johnson D.L."/>
            <person name="Bohlmann J."/>
            <person name="van Vuuren H.J."/>
            <person name="Jones S.J."/>
            <person name="Pretorius I.S."/>
            <person name="Schmidt S.A."/>
            <person name="Borneman A.R."/>
        </authorList>
    </citation>
    <scope>NUCLEOTIDE SEQUENCE [LARGE SCALE GENOMIC DNA]</scope>
    <source>
        <strain evidence="3">cv. Chardonnay</strain>
        <tissue evidence="2">Leaf</tissue>
    </source>
</reference>
<evidence type="ECO:0000259" key="1">
    <source>
        <dbReference type="PROSITE" id="PS50879"/>
    </source>
</evidence>
<dbReference type="PANTHER" id="PTHR48475">
    <property type="entry name" value="RIBONUCLEASE H"/>
    <property type="match status" value="1"/>
</dbReference>
<dbReference type="Gene3D" id="3.30.420.10">
    <property type="entry name" value="Ribonuclease H-like superfamily/Ribonuclease H"/>
    <property type="match status" value="1"/>
</dbReference>
<evidence type="ECO:0000313" key="2">
    <source>
        <dbReference type="EMBL" id="RVW34735.1"/>
    </source>
</evidence>
<dbReference type="InterPro" id="IPR002156">
    <property type="entry name" value="RNaseH_domain"/>
</dbReference>
<proteinExistence type="predicted"/>
<dbReference type="SUPFAM" id="SSF53098">
    <property type="entry name" value="Ribonuclease H-like"/>
    <property type="match status" value="1"/>
</dbReference>
<evidence type="ECO:0000313" key="3">
    <source>
        <dbReference type="Proteomes" id="UP000288805"/>
    </source>
</evidence>